<dbReference type="EMBL" id="KC977570">
    <property type="protein sequence ID" value="AGO83189.1"/>
    <property type="molecule type" value="Genomic_DNA"/>
</dbReference>
<evidence type="ECO:0000313" key="2">
    <source>
        <dbReference type="Proteomes" id="UP000201566"/>
    </source>
</evidence>
<proteinExistence type="predicted"/>
<dbReference type="GeneID" id="16512546"/>
<accession>S4VZA2</accession>
<name>S4VZA2_9VIRU</name>
<sequence>MATGLDTLPDEILDAVLNGAGAEGRSRLDALWRFAARAVCHRWRAIVDGASRADMRRIRREVPRAVPHPNLVVHASAVAALVHQRASNRLPRVDADRAVVDLWSWASALRCACAVEIAAAMLAASTRASIAAVLAACAPADQGERAGALHAGGTLLRVAATHCADAGVVAALVDAHDAKLTTEAMAAAAGAGHRDTVAFVLLRAARSRDDAVLQSMARTAWLRAAWRDGSGRTAALLARMALAPEVCSGTLPERADDFSVLACDGRPESAEAATACRAVRRTADDQTPWWWFTARWGNVRAFGACARLGMAYSPERAIVAAAGAGHVPMCAWLAARDARALGLAGDRCAVAETRRRLASTLAVAAARHGARCAPVLDWLCRSLGFVPDAADAEAILDAALGVSPRAGTLFGPLPRAVLYALDAWPSIMAPAVNAAPSSLWHTARSRLMRAVDMGHWDAADALVLVLHRTACVCGDATGPLCDVWAPTIAAMAATAAAAGAPHGPCRPSDLRRVCALALRCTDAGAVAHPTHDDVIESQGAWHHAVLVDAAWSRVGDRVAWRRCCRLTPVPRALLVGFRGTSSGADSAMGLLANWLDAVGLVSKPELEPLLPPP</sequence>
<dbReference type="RefSeq" id="YP_008319858.1">
    <property type="nucleotide sequence ID" value="NC_021858.1"/>
</dbReference>
<evidence type="ECO:0000313" key="1">
    <source>
        <dbReference type="EMBL" id="AGO83189.1"/>
    </source>
</evidence>
<protein>
    <submittedName>
        <fullName evidence="1">F-box incomplete domain containing protein</fullName>
    </submittedName>
</protein>
<reference evidence="1 2" key="1">
    <citation type="journal article" date="2013" name="Science">
        <title>Pandoraviruses: amoeba viruses with genomes up to 2.5 Mb reaching that of parasitic eukaryotes.</title>
        <authorList>
            <person name="Philippe N."/>
            <person name="Legendre M."/>
            <person name="Doutre G."/>
            <person name="Coute Y."/>
            <person name="Poirot O."/>
            <person name="Lescot M."/>
            <person name="Arslan D."/>
            <person name="Seltzer V."/>
            <person name="Bertaux L."/>
            <person name="Bruley C."/>
            <person name="Garin J."/>
            <person name="Claverie J.M."/>
            <person name="Abergel C."/>
        </authorList>
    </citation>
    <scope>NUCLEOTIDE SEQUENCE [LARGE SCALE GENOMIC DNA]</scope>
    <source>
        <strain evidence="1">Melbourne</strain>
    </source>
</reference>
<dbReference type="Proteomes" id="UP000201566">
    <property type="component" value="Segment"/>
</dbReference>
<dbReference type="KEGG" id="vg:16512546"/>
<organism evidence="1 2">
    <name type="scientific">Pandoravirus dulcis</name>
    <dbReference type="NCBI Taxonomy" id="1349409"/>
    <lineage>
        <taxon>Viruses</taxon>
        <taxon>Pandoravirus</taxon>
    </lineage>
</organism>
<gene>
    <name evidence="1" type="ORF">pdul_cds_940</name>
</gene>